<dbReference type="Proteomes" id="UP000077143">
    <property type="component" value="Chromosome"/>
</dbReference>
<dbReference type="Gene3D" id="3.40.50.300">
    <property type="entry name" value="P-loop containing nucleotide triphosphate hydrolases"/>
    <property type="match status" value="1"/>
</dbReference>
<dbReference type="InterPro" id="IPR017871">
    <property type="entry name" value="ABC_transporter-like_CS"/>
</dbReference>
<gene>
    <name evidence="6" type="ORF">A7U43_06570</name>
</gene>
<keyword evidence="4" id="KW-0067">ATP-binding</keyword>
<accession>A0A172UJG0</accession>
<reference evidence="6 7" key="1">
    <citation type="submission" date="2016-05" db="EMBL/GenBank/DDBJ databases">
        <title>Complete genome sequence of a phthalic acid esters degrading Mycobacterium sp. YC-RL4.</title>
        <authorList>
            <person name="Ren L."/>
            <person name="Fan S."/>
            <person name="Ruth N."/>
            <person name="Jia Y."/>
            <person name="Wang J."/>
            <person name="Qiao C."/>
        </authorList>
    </citation>
    <scope>NUCLEOTIDE SEQUENCE [LARGE SCALE GENOMIC DNA]</scope>
    <source>
        <strain evidence="6 7">YC-RL4</strain>
    </source>
</reference>
<evidence type="ECO:0000256" key="4">
    <source>
        <dbReference type="ARBA" id="ARBA00022840"/>
    </source>
</evidence>
<dbReference type="STRING" id="1682113.A7U43_06570"/>
<dbReference type="RefSeq" id="WP_067992536.1">
    <property type="nucleotide sequence ID" value="NZ_CP015596.1"/>
</dbReference>
<dbReference type="PROSITE" id="PS00211">
    <property type="entry name" value="ABC_TRANSPORTER_1"/>
    <property type="match status" value="1"/>
</dbReference>
<dbReference type="EMBL" id="CP015596">
    <property type="protein sequence ID" value="ANE79031.1"/>
    <property type="molecule type" value="Genomic_DNA"/>
</dbReference>
<dbReference type="PANTHER" id="PTHR42734">
    <property type="entry name" value="METAL TRANSPORT SYSTEM ATP-BINDING PROTEIN TM_0124-RELATED"/>
    <property type="match status" value="1"/>
</dbReference>
<dbReference type="GO" id="GO:0016887">
    <property type="term" value="F:ATP hydrolysis activity"/>
    <property type="evidence" value="ECO:0007669"/>
    <property type="project" value="InterPro"/>
</dbReference>
<dbReference type="NCBIfam" id="NF040873">
    <property type="entry name" value="AztA"/>
    <property type="match status" value="1"/>
</dbReference>
<dbReference type="SUPFAM" id="SSF52540">
    <property type="entry name" value="P-loop containing nucleoside triphosphate hydrolases"/>
    <property type="match status" value="1"/>
</dbReference>
<comment type="similarity">
    <text evidence="1">Belongs to the ABC transporter superfamily.</text>
</comment>
<dbReference type="SMART" id="SM00382">
    <property type="entry name" value="AAA"/>
    <property type="match status" value="1"/>
</dbReference>
<dbReference type="InterPro" id="IPR003593">
    <property type="entry name" value="AAA+_ATPase"/>
</dbReference>
<name>A0A172UJG0_9MYCO</name>
<feature type="domain" description="ABC transporter" evidence="5">
    <location>
        <begin position="15"/>
        <end position="212"/>
    </location>
</feature>
<proteinExistence type="inferred from homology"/>
<dbReference type="PROSITE" id="PS50893">
    <property type="entry name" value="ABC_TRANSPORTER_2"/>
    <property type="match status" value="1"/>
</dbReference>
<dbReference type="InterPro" id="IPR047748">
    <property type="entry name" value="AztA-like"/>
</dbReference>
<dbReference type="InterPro" id="IPR050153">
    <property type="entry name" value="Metal_Ion_Import_ABC"/>
</dbReference>
<sequence length="213" mass="22550">MKLIINKTPTDAGVIEVSGVDFSHTDTTVFRALTLSIAPGAVTAVTGPNGCGKSTLLELLAGVHPVAAGTIARGTRNVALAVQRSAVTDSFPVTVTEAVMMGRWRHLGLLRRPGTKDRATVEYWLTELGLTDLRHRTMGELSGGQRQRVLLAQAFAQDAPLLLLDEPTTGLDADSARLVLAHLRRFADAGTTVVAATHDCALIAAAEHRVELG</sequence>
<dbReference type="Pfam" id="PF00005">
    <property type="entry name" value="ABC_tran"/>
    <property type="match status" value="1"/>
</dbReference>
<dbReference type="InterPro" id="IPR003439">
    <property type="entry name" value="ABC_transporter-like_ATP-bd"/>
</dbReference>
<keyword evidence="3" id="KW-0547">Nucleotide-binding</keyword>
<organism evidence="6 7">
    <name type="scientific">Mycobacterium adipatum</name>
    <dbReference type="NCBI Taxonomy" id="1682113"/>
    <lineage>
        <taxon>Bacteria</taxon>
        <taxon>Bacillati</taxon>
        <taxon>Actinomycetota</taxon>
        <taxon>Actinomycetes</taxon>
        <taxon>Mycobacteriales</taxon>
        <taxon>Mycobacteriaceae</taxon>
        <taxon>Mycobacterium</taxon>
    </lineage>
</organism>
<dbReference type="KEGG" id="madi:A7U43_06570"/>
<evidence type="ECO:0000313" key="6">
    <source>
        <dbReference type="EMBL" id="ANE79031.1"/>
    </source>
</evidence>
<dbReference type="OrthoDB" id="5296765at2"/>
<keyword evidence="7" id="KW-1185">Reference proteome</keyword>
<dbReference type="PANTHER" id="PTHR42734:SF5">
    <property type="entry name" value="IRON TRANSPORT SYSTEM ATP-BINDING PROTEIN HI_0361-RELATED"/>
    <property type="match status" value="1"/>
</dbReference>
<evidence type="ECO:0000256" key="1">
    <source>
        <dbReference type="ARBA" id="ARBA00005417"/>
    </source>
</evidence>
<evidence type="ECO:0000256" key="2">
    <source>
        <dbReference type="ARBA" id="ARBA00022448"/>
    </source>
</evidence>
<dbReference type="InterPro" id="IPR027417">
    <property type="entry name" value="P-loop_NTPase"/>
</dbReference>
<keyword evidence="2" id="KW-0813">Transport</keyword>
<dbReference type="AlphaFoldDB" id="A0A172UJG0"/>
<evidence type="ECO:0000256" key="3">
    <source>
        <dbReference type="ARBA" id="ARBA00022741"/>
    </source>
</evidence>
<evidence type="ECO:0000313" key="7">
    <source>
        <dbReference type="Proteomes" id="UP000077143"/>
    </source>
</evidence>
<protein>
    <submittedName>
        <fullName evidence="6">ABC transporter</fullName>
    </submittedName>
</protein>
<evidence type="ECO:0000259" key="5">
    <source>
        <dbReference type="PROSITE" id="PS50893"/>
    </source>
</evidence>
<dbReference type="GO" id="GO:0005524">
    <property type="term" value="F:ATP binding"/>
    <property type="evidence" value="ECO:0007669"/>
    <property type="project" value="UniProtKB-KW"/>
</dbReference>